<sequence length="386" mass="40328">MPTTPVTDLPPGAADLLRTAREVADDLATDAIARDQAGKPAIDETARLRDAGLLAALTPPGPGRGMQWHTACAAIREIATADGSIGEMLARHYVLTWSSHFYGPSGTPDAGEADSAHAQWLWTGAVRPVGAATDPGAPDLTLTPAPGGYELNGRRWVDTATTVADQLVVDAVSTTTGDILVVCVPRGLPGITGEPAHDRLGQRVADAGTIVLDRVTVAPQQVIGHRPHDVESTTPRAALADPALRLALCHVGLGVIEGALAEARDLSRNSRTTRLPATDPDLLLAYGDLASHAQTAVALVDRATNAMARALHPGPHADLEEPTAFHVATAETVTAHAMLHITAGVLELADAPGLDRFWRNARVLTADHATARSLRTIGHHYLNGAA</sequence>
<proteinExistence type="predicted"/>
<dbReference type="InterPro" id="IPR046373">
    <property type="entry name" value="Acyl-CoA_Oxase/DH_mid-dom_sf"/>
</dbReference>
<dbReference type="RefSeq" id="WP_226026826.1">
    <property type="nucleotide sequence ID" value="NZ_BAABIV010000005.1"/>
</dbReference>
<evidence type="ECO:0000313" key="1">
    <source>
        <dbReference type="EMBL" id="GAA4979288.1"/>
    </source>
</evidence>
<accession>A0ABP9HV20</accession>
<dbReference type="SUPFAM" id="SSF56645">
    <property type="entry name" value="Acyl-CoA dehydrogenase NM domain-like"/>
    <property type="match status" value="1"/>
</dbReference>
<organism evidence="1 2">
    <name type="scientific">Streptomyces hyderabadensis</name>
    <dbReference type="NCBI Taxonomy" id="598549"/>
    <lineage>
        <taxon>Bacteria</taxon>
        <taxon>Bacillati</taxon>
        <taxon>Actinomycetota</taxon>
        <taxon>Actinomycetes</taxon>
        <taxon>Kitasatosporales</taxon>
        <taxon>Streptomycetaceae</taxon>
        <taxon>Streptomyces</taxon>
    </lineage>
</organism>
<keyword evidence="2" id="KW-1185">Reference proteome</keyword>
<dbReference type="InterPro" id="IPR036250">
    <property type="entry name" value="AcylCo_DH-like_C"/>
</dbReference>
<dbReference type="PANTHER" id="PTHR43884">
    <property type="entry name" value="ACYL-COA DEHYDROGENASE"/>
    <property type="match status" value="1"/>
</dbReference>
<dbReference type="EMBL" id="BAABIV010000005">
    <property type="protein sequence ID" value="GAA4979288.1"/>
    <property type="molecule type" value="Genomic_DNA"/>
</dbReference>
<name>A0ABP9HV20_9ACTN</name>
<gene>
    <name evidence="1" type="ORF">GCM10023257_16420</name>
</gene>
<dbReference type="Gene3D" id="1.20.140.10">
    <property type="entry name" value="Butyryl-CoA Dehydrogenase, subunit A, domain 3"/>
    <property type="match status" value="1"/>
</dbReference>
<comment type="caution">
    <text evidence="1">The sequence shown here is derived from an EMBL/GenBank/DDBJ whole genome shotgun (WGS) entry which is preliminary data.</text>
</comment>
<dbReference type="Gene3D" id="1.10.540.10">
    <property type="entry name" value="Acyl-CoA dehydrogenase/oxidase, N-terminal domain"/>
    <property type="match status" value="1"/>
</dbReference>
<evidence type="ECO:0000313" key="2">
    <source>
        <dbReference type="Proteomes" id="UP001500610"/>
    </source>
</evidence>
<protein>
    <submittedName>
        <fullName evidence="1">Acyl-CoA dehydrogenase family protein</fullName>
    </submittedName>
</protein>
<dbReference type="Proteomes" id="UP001500610">
    <property type="component" value="Unassembled WGS sequence"/>
</dbReference>
<dbReference type="SUPFAM" id="SSF47203">
    <property type="entry name" value="Acyl-CoA dehydrogenase C-terminal domain-like"/>
    <property type="match status" value="1"/>
</dbReference>
<reference evidence="2" key="1">
    <citation type="journal article" date="2019" name="Int. J. Syst. Evol. Microbiol.">
        <title>The Global Catalogue of Microorganisms (GCM) 10K type strain sequencing project: providing services to taxonomists for standard genome sequencing and annotation.</title>
        <authorList>
            <consortium name="The Broad Institute Genomics Platform"/>
            <consortium name="The Broad Institute Genome Sequencing Center for Infectious Disease"/>
            <person name="Wu L."/>
            <person name="Ma J."/>
        </authorList>
    </citation>
    <scope>NUCLEOTIDE SEQUENCE [LARGE SCALE GENOMIC DNA]</scope>
    <source>
        <strain evidence="2">JCM 17657</strain>
    </source>
</reference>
<dbReference type="InterPro" id="IPR037069">
    <property type="entry name" value="AcylCoA_DH/ox_N_sf"/>
</dbReference>
<dbReference type="PANTHER" id="PTHR43884:SF12">
    <property type="entry name" value="ISOVALERYL-COA DEHYDROGENASE, MITOCHONDRIAL-RELATED"/>
    <property type="match status" value="1"/>
</dbReference>
<dbReference type="Gene3D" id="2.40.110.10">
    <property type="entry name" value="Butyryl-CoA Dehydrogenase, subunit A, domain 2"/>
    <property type="match status" value="1"/>
</dbReference>
<dbReference type="InterPro" id="IPR009100">
    <property type="entry name" value="AcylCoA_DH/oxidase_NM_dom_sf"/>
</dbReference>